<proteinExistence type="predicted"/>
<organism evidence="1">
    <name type="scientific">Caldilineaceae bacterium SB0661_bin_32</name>
    <dbReference type="NCBI Taxonomy" id="2605255"/>
    <lineage>
        <taxon>Bacteria</taxon>
        <taxon>Bacillati</taxon>
        <taxon>Chloroflexota</taxon>
        <taxon>Caldilineae</taxon>
        <taxon>Caldilineales</taxon>
        <taxon>Caldilineaceae</taxon>
    </lineage>
</organism>
<keyword evidence="1" id="KW-0255">Endonuclease</keyword>
<dbReference type="PANTHER" id="PTHR38733">
    <property type="entry name" value="PROTEIN MCRC"/>
    <property type="match status" value="1"/>
</dbReference>
<keyword evidence="1" id="KW-0540">Nuclease</keyword>
<keyword evidence="1" id="KW-0378">Hydrolase</keyword>
<dbReference type="EMBL" id="VXMH01000034">
    <property type="protein sequence ID" value="MYC94823.1"/>
    <property type="molecule type" value="Genomic_DNA"/>
</dbReference>
<comment type="caution">
    <text evidence="1">The sequence shown here is derived from an EMBL/GenBank/DDBJ whole genome shotgun (WGS) entry which is preliminary data.</text>
</comment>
<sequence length="397" mass="44721">MRQINLEEYQDSGPITLGVDERDVLRELLPSVSIEPVKHTSSKYRLRPGSIVGALEVDGLSVLIKPKIGMPQLLSLACYALGIYKQQDKEFSFAKDEALPDVLALALIAAARRAFGRGVLRGYQAEEDALHTVRGRIRFEDQIRRRYGVPLPVELRFDEFTEDILANRLVKAAAARLGRMTLRSSEARRGLGRTAAILENVSLLEFSRRNVPEVTFDRLNEHYRHVVGLARLILLHSEFESFRGDVRASGFLIDMNRLFQEFVTQALREEFRVSEATLQSERKVPFDKDDSVKLEPDLSWWEGGKCTFVGDAKYKRIDVKSVPNADLYQILAYATALNVPGGLLIYAKGEADTAKYRVKHSGKLLEVVALDLAGTLEDILARVKDIAHKIVCLRERS</sequence>
<dbReference type="InterPro" id="IPR019292">
    <property type="entry name" value="McrC"/>
</dbReference>
<dbReference type="AlphaFoldDB" id="A0A6B1D5S5"/>
<gene>
    <name evidence="1" type="ORF">F4X14_07615</name>
</gene>
<dbReference type="Pfam" id="PF10117">
    <property type="entry name" value="McrBC"/>
    <property type="match status" value="1"/>
</dbReference>
<dbReference type="Gene3D" id="3.90.320.10">
    <property type="match status" value="1"/>
</dbReference>
<protein>
    <submittedName>
        <fullName evidence="1">Restriction endonuclease</fullName>
    </submittedName>
</protein>
<dbReference type="PANTHER" id="PTHR38733:SF1">
    <property type="entry name" value="TYPE IV METHYL-DIRECTED RESTRICTION ENZYME ECOKMCRBC"/>
    <property type="match status" value="1"/>
</dbReference>
<dbReference type="InterPro" id="IPR011604">
    <property type="entry name" value="PDDEXK-like_dom_sf"/>
</dbReference>
<reference evidence="1" key="1">
    <citation type="submission" date="2019-09" db="EMBL/GenBank/DDBJ databases">
        <title>Characterisation of the sponge microbiome using genome-centric metagenomics.</title>
        <authorList>
            <person name="Engelberts J.P."/>
            <person name="Robbins S.J."/>
            <person name="De Goeij J.M."/>
            <person name="Aranda M."/>
            <person name="Bell S.C."/>
            <person name="Webster N.S."/>
        </authorList>
    </citation>
    <scope>NUCLEOTIDE SEQUENCE</scope>
    <source>
        <strain evidence="1">SB0661_bin_32</strain>
    </source>
</reference>
<evidence type="ECO:0000313" key="1">
    <source>
        <dbReference type="EMBL" id="MYC94823.1"/>
    </source>
</evidence>
<dbReference type="GO" id="GO:0004519">
    <property type="term" value="F:endonuclease activity"/>
    <property type="evidence" value="ECO:0007669"/>
    <property type="project" value="UniProtKB-KW"/>
</dbReference>
<name>A0A6B1D5S5_9CHLR</name>
<accession>A0A6B1D5S5</accession>